<feature type="domain" description="Reverse transcriptase/retrotransposon-derived protein RNase H-like" evidence="1">
    <location>
        <begin position="273"/>
        <end position="360"/>
    </location>
</feature>
<dbReference type="InterPro" id="IPR036397">
    <property type="entry name" value="RNaseH_sf"/>
</dbReference>
<sequence>MLVHVLLSVTSVERFGIRQVRGRAYAIEDAEPQGLNVVTGMFLLNNRYASILFNSGFDRSFMDIRFSSMLNIDPVKIGTSYEVELADGRVVSTNTVLKGCTLNLVNHIFEIDLMPIELGTFDIIIDMDWLFKHDVVIVCGEKVVRILYGNKMLIIKSDKDVLVIRNFPEAFLEEFPGLPPPRQVEFQIDLVSGAAPVARAPYRLAPSKMRELLVQLQELLEKGFIHPSSSPWEASVLFVKKKDGSFGIGVHINPAKIEAIKNWTAPMTLTKGKEEEEAFQTLKQKLCSAPILALPEGTEDFVVYYDPSLKGYRAVLMQREKVIAYAFRQLKVHKENFITHDLELEAVVFALSGLRDLVMHESYKSKYSIHLGSDKMYQDLKTLYWWPNMKADIATSEVGKDYYGFCEWTAKNADHFTSRFWRSLQEALGMNLDMSIAYHPQTDGQSKRTIQTL</sequence>
<dbReference type="Gene3D" id="3.30.420.10">
    <property type="entry name" value="Ribonuclease H-like superfamily/Ribonuclease H"/>
    <property type="match status" value="1"/>
</dbReference>
<dbReference type="Pfam" id="PF08284">
    <property type="entry name" value="RVP_2"/>
    <property type="match status" value="1"/>
</dbReference>
<dbReference type="PANTHER" id="PTHR15503">
    <property type="entry name" value="LDOC1 RELATED"/>
    <property type="match status" value="1"/>
</dbReference>
<dbReference type="GO" id="GO:0003964">
    <property type="term" value="F:RNA-directed DNA polymerase activity"/>
    <property type="evidence" value="ECO:0007669"/>
    <property type="project" value="UniProtKB-KW"/>
</dbReference>
<keyword evidence="3" id="KW-1185">Reference proteome</keyword>
<evidence type="ECO:0000313" key="3">
    <source>
        <dbReference type="Proteomes" id="UP001151760"/>
    </source>
</evidence>
<keyword evidence="2" id="KW-0808">Transferase</keyword>
<keyword evidence="2" id="KW-0695">RNA-directed DNA polymerase</keyword>
<dbReference type="PANTHER" id="PTHR15503:SF45">
    <property type="entry name" value="RNA-DIRECTED DNA POLYMERASE HOMOLOG"/>
    <property type="match status" value="1"/>
</dbReference>
<dbReference type="InterPro" id="IPR032567">
    <property type="entry name" value="RTL1-rel"/>
</dbReference>
<dbReference type="Pfam" id="PF17919">
    <property type="entry name" value="RT_RNaseH_2"/>
    <property type="match status" value="1"/>
</dbReference>
<dbReference type="SUPFAM" id="SSF53098">
    <property type="entry name" value="Ribonuclease H-like"/>
    <property type="match status" value="1"/>
</dbReference>
<evidence type="ECO:0000313" key="2">
    <source>
        <dbReference type="EMBL" id="GJT08629.1"/>
    </source>
</evidence>
<dbReference type="InterPro" id="IPR021109">
    <property type="entry name" value="Peptidase_aspartic_dom_sf"/>
</dbReference>
<dbReference type="InterPro" id="IPR041577">
    <property type="entry name" value="RT_RNaseH_2"/>
</dbReference>
<dbReference type="Gene3D" id="3.10.10.10">
    <property type="entry name" value="HIV Type 1 Reverse Transcriptase, subunit A, domain 1"/>
    <property type="match status" value="1"/>
</dbReference>
<reference evidence="2" key="1">
    <citation type="journal article" date="2022" name="Int. J. Mol. Sci.">
        <title>Draft Genome of Tanacetum Coccineum: Genomic Comparison of Closely Related Tanacetum-Family Plants.</title>
        <authorList>
            <person name="Yamashiro T."/>
            <person name="Shiraishi A."/>
            <person name="Nakayama K."/>
            <person name="Satake H."/>
        </authorList>
    </citation>
    <scope>NUCLEOTIDE SEQUENCE</scope>
</reference>
<dbReference type="Gene3D" id="2.40.70.10">
    <property type="entry name" value="Acid Proteases"/>
    <property type="match status" value="1"/>
</dbReference>
<reference evidence="2" key="2">
    <citation type="submission" date="2022-01" db="EMBL/GenBank/DDBJ databases">
        <authorList>
            <person name="Yamashiro T."/>
            <person name="Shiraishi A."/>
            <person name="Satake H."/>
            <person name="Nakayama K."/>
        </authorList>
    </citation>
    <scope>NUCLEOTIDE SEQUENCE</scope>
</reference>
<dbReference type="SUPFAM" id="SSF56672">
    <property type="entry name" value="DNA/RNA polymerases"/>
    <property type="match status" value="1"/>
</dbReference>
<gene>
    <name evidence="2" type="ORF">Tco_0843091</name>
</gene>
<name>A0ABQ5B2U6_9ASTR</name>
<organism evidence="2 3">
    <name type="scientific">Tanacetum coccineum</name>
    <dbReference type="NCBI Taxonomy" id="301880"/>
    <lineage>
        <taxon>Eukaryota</taxon>
        <taxon>Viridiplantae</taxon>
        <taxon>Streptophyta</taxon>
        <taxon>Embryophyta</taxon>
        <taxon>Tracheophyta</taxon>
        <taxon>Spermatophyta</taxon>
        <taxon>Magnoliopsida</taxon>
        <taxon>eudicotyledons</taxon>
        <taxon>Gunneridae</taxon>
        <taxon>Pentapetalae</taxon>
        <taxon>asterids</taxon>
        <taxon>campanulids</taxon>
        <taxon>Asterales</taxon>
        <taxon>Asteraceae</taxon>
        <taxon>Asteroideae</taxon>
        <taxon>Anthemideae</taxon>
        <taxon>Anthemidinae</taxon>
        <taxon>Tanacetum</taxon>
    </lineage>
</organism>
<comment type="caution">
    <text evidence="2">The sequence shown here is derived from an EMBL/GenBank/DDBJ whole genome shotgun (WGS) entry which is preliminary data.</text>
</comment>
<dbReference type="Gene3D" id="1.10.340.70">
    <property type="match status" value="1"/>
</dbReference>
<dbReference type="CDD" id="cd00303">
    <property type="entry name" value="retropepsin_like"/>
    <property type="match status" value="1"/>
</dbReference>
<dbReference type="InterPro" id="IPR012337">
    <property type="entry name" value="RNaseH-like_sf"/>
</dbReference>
<protein>
    <submittedName>
        <fullName evidence="2">Reverse transcriptase domain-containing protein</fullName>
    </submittedName>
</protein>
<dbReference type="Proteomes" id="UP001151760">
    <property type="component" value="Unassembled WGS sequence"/>
</dbReference>
<accession>A0ABQ5B2U6</accession>
<dbReference type="EMBL" id="BQNB010012846">
    <property type="protein sequence ID" value="GJT08629.1"/>
    <property type="molecule type" value="Genomic_DNA"/>
</dbReference>
<dbReference type="InterPro" id="IPR043502">
    <property type="entry name" value="DNA/RNA_pol_sf"/>
</dbReference>
<keyword evidence="2" id="KW-0548">Nucleotidyltransferase</keyword>
<proteinExistence type="predicted"/>
<evidence type="ECO:0000259" key="1">
    <source>
        <dbReference type="Pfam" id="PF17919"/>
    </source>
</evidence>